<evidence type="ECO:0000259" key="1">
    <source>
        <dbReference type="Pfam" id="PF00144"/>
    </source>
</evidence>
<comment type="caution">
    <text evidence="2">The sequence shown here is derived from an EMBL/GenBank/DDBJ whole genome shotgun (WGS) entry which is preliminary data.</text>
</comment>
<dbReference type="Pfam" id="PF00144">
    <property type="entry name" value="Beta-lactamase"/>
    <property type="match status" value="1"/>
</dbReference>
<dbReference type="EMBL" id="LJKA01000010">
    <property type="protein sequence ID" value="KZD40257.1"/>
    <property type="molecule type" value="Genomic_DNA"/>
</dbReference>
<accession>A0A164HQ77</accession>
<dbReference type="InterPro" id="IPR001466">
    <property type="entry name" value="Beta-lactam-related"/>
</dbReference>
<protein>
    <submittedName>
        <fullName evidence="2">Beta-lactamase</fullName>
    </submittedName>
</protein>
<dbReference type="AlphaFoldDB" id="A0A164HQ77"/>
<dbReference type="InterPro" id="IPR050491">
    <property type="entry name" value="AmpC-like"/>
</dbReference>
<dbReference type="PATRIC" id="fig|1396.539.peg.4930"/>
<feature type="domain" description="Beta-lactamase-related" evidence="1">
    <location>
        <begin position="46"/>
        <end position="122"/>
    </location>
</feature>
<sequence>MKNHFQRLVAISICFLLVFLESNYLKAETVTPKAIHAKNVEAFTNKVIPEKMKAANAPGVAIVVVKDDQILFQKGTVFPKKKITFPSILKKVFRLASVSKVFTASAVMQLVEQGKIDVNRNIWAD</sequence>
<dbReference type="InterPro" id="IPR012338">
    <property type="entry name" value="Beta-lactam/transpept-like"/>
</dbReference>
<dbReference type="PANTHER" id="PTHR46825:SF9">
    <property type="entry name" value="BETA-LACTAMASE-RELATED DOMAIN-CONTAINING PROTEIN"/>
    <property type="match status" value="1"/>
</dbReference>
<dbReference type="PANTHER" id="PTHR46825">
    <property type="entry name" value="D-ALANYL-D-ALANINE-CARBOXYPEPTIDASE/ENDOPEPTIDASE AMPH"/>
    <property type="match status" value="1"/>
</dbReference>
<name>A0A164HQ77_BACCE</name>
<dbReference type="Gene3D" id="3.40.710.10">
    <property type="entry name" value="DD-peptidase/beta-lactamase superfamily"/>
    <property type="match status" value="1"/>
</dbReference>
<evidence type="ECO:0000313" key="2">
    <source>
        <dbReference type="EMBL" id="KZD40257.1"/>
    </source>
</evidence>
<dbReference type="Proteomes" id="UP000076501">
    <property type="component" value="Unassembled WGS sequence"/>
</dbReference>
<dbReference type="SUPFAM" id="SSF56601">
    <property type="entry name" value="beta-lactamase/transpeptidase-like"/>
    <property type="match status" value="1"/>
</dbReference>
<proteinExistence type="predicted"/>
<reference evidence="2 3" key="1">
    <citation type="submission" date="2015-09" db="EMBL/GenBank/DDBJ databases">
        <title>Bacillus cereus food isolates.</title>
        <authorList>
            <person name="Boekhorst J."/>
        </authorList>
    </citation>
    <scope>NUCLEOTIDE SEQUENCE [LARGE SCALE GENOMIC DNA]</scope>
    <source>
        <strain evidence="2 3">B4082</strain>
    </source>
</reference>
<organism evidence="2 3">
    <name type="scientific">Bacillus cereus</name>
    <dbReference type="NCBI Taxonomy" id="1396"/>
    <lineage>
        <taxon>Bacteria</taxon>
        <taxon>Bacillati</taxon>
        <taxon>Bacillota</taxon>
        <taxon>Bacilli</taxon>
        <taxon>Bacillales</taxon>
        <taxon>Bacillaceae</taxon>
        <taxon>Bacillus</taxon>
        <taxon>Bacillus cereus group</taxon>
    </lineage>
</organism>
<gene>
    <name evidence="2" type="ORF">B4082_0664</name>
</gene>
<evidence type="ECO:0000313" key="3">
    <source>
        <dbReference type="Proteomes" id="UP000076501"/>
    </source>
</evidence>
<dbReference type="RefSeq" id="WP_080468287.1">
    <property type="nucleotide sequence ID" value="NZ_LJKA01000010.1"/>
</dbReference>